<dbReference type="GO" id="GO:0032784">
    <property type="term" value="P:regulation of DNA-templated transcription elongation"/>
    <property type="evidence" value="ECO:0007669"/>
    <property type="project" value="InterPro"/>
</dbReference>
<dbReference type="AlphaFoldDB" id="A0AAU8NFJ2"/>
<organism evidence="6">
    <name type="scientific">Paenibacillus sp. AN1007</name>
    <dbReference type="NCBI Taxonomy" id="3151385"/>
    <lineage>
        <taxon>Bacteria</taxon>
        <taxon>Bacillati</taxon>
        <taxon>Bacillota</taxon>
        <taxon>Bacilli</taxon>
        <taxon>Bacillales</taxon>
        <taxon>Paenibacillaceae</taxon>
        <taxon>Paenibacillus</taxon>
    </lineage>
</organism>
<reference evidence="6" key="1">
    <citation type="submission" date="2024-05" db="EMBL/GenBank/DDBJ databases">
        <title>Draft genome assemblies of 36 bacteria isolated from hibernating arctic ground squirrels.</title>
        <authorList>
            <person name="McKee H."/>
            <person name="Mullen L."/>
            <person name="Drown D.M."/>
            <person name="Duddleston K.N."/>
        </authorList>
    </citation>
    <scope>NUCLEOTIDE SEQUENCE</scope>
    <source>
        <strain evidence="6">AN1007</strain>
    </source>
</reference>
<dbReference type="GO" id="GO:0031564">
    <property type="term" value="P:transcription antitermination"/>
    <property type="evidence" value="ECO:0007669"/>
    <property type="project" value="UniProtKB-KW"/>
</dbReference>
<keyword evidence="4" id="KW-0806">Transcription termination</keyword>
<dbReference type="InterPro" id="IPR047663">
    <property type="entry name" value="Transcription_antiterm_LoaP"/>
</dbReference>
<protein>
    <recommendedName>
        <fullName evidence="4">Transcription termination/antitermination protein NusG</fullName>
    </recommendedName>
</protein>
<dbReference type="CDD" id="cd09891">
    <property type="entry name" value="NGN_Bact_1"/>
    <property type="match status" value="1"/>
</dbReference>
<dbReference type="InterPro" id="IPR006645">
    <property type="entry name" value="NGN-like_dom"/>
</dbReference>
<dbReference type="SUPFAM" id="SSF50104">
    <property type="entry name" value="Translation proteins SH3-like domain"/>
    <property type="match status" value="1"/>
</dbReference>
<gene>
    <name evidence="6" type="primary">loaP</name>
    <name evidence="6" type="ORF">ABXS70_00720</name>
</gene>
<dbReference type="Pfam" id="PF00467">
    <property type="entry name" value="KOW"/>
    <property type="match status" value="1"/>
</dbReference>
<evidence type="ECO:0000313" key="6">
    <source>
        <dbReference type="EMBL" id="XCP95312.1"/>
    </source>
</evidence>
<proteinExistence type="inferred from homology"/>
<dbReference type="Pfam" id="PF02357">
    <property type="entry name" value="NusG"/>
    <property type="match status" value="1"/>
</dbReference>
<comment type="similarity">
    <text evidence="4">Belongs to the NusG family.</text>
</comment>
<evidence type="ECO:0000256" key="3">
    <source>
        <dbReference type="ARBA" id="ARBA00023163"/>
    </source>
</evidence>
<dbReference type="NCBIfam" id="NF033641">
    <property type="entry name" value="antiterm_LoaP"/>
    <property type="match status" value="1"/>
</dbReference>
<dbReference type="PRINTS" id="PR00338">
    <property type="entry name" value="NUSGTNSCPFCT"/>
</dbReference>
<dbReference type="SUPFAM" id="SSF82679">
    <property type="entry name" value="N-utilization substance G protein NusG, N-terminal domain"/>
    <property type="match status" value="1"/>
</dbReference>
<dbReference type="GO" id="GO:0006354">
    <property type="term" value="P:DNA-templated transcription elongation"/>
    <property type="evidence" value="ECO:0007669"/>
    <property type="project" value="InterPro"/>
</dbReference>
<dbReference type="SMART" id="SM00738">
    <property type="entry name" value="NGN"/>
    <property type="match status" value="1"/>
</dbReference>
<feature type="domain" description="NusG-like N-terminal" evidence="5">
    <location>
        <begin position="1"/>
        <end position="102"/>
    </location>
</feature>
<comment type="function">
    <text evidence="4">Participates in transcription elongation, termination and antitermination.</text>
</comment>
<dbReference type="Gene3D" id="2.30.30.30">
    <property type="match status" value="1"/>
</dbReference>
<keyword evidence="3 4" id="KW-0804">Transcription</keyword>
<dbReference type="Gene3D" id="3.30.70.940">
    <property type="entry name" value="NusG, N-terminal domain"/>
    <property type="match status" value="1"/>
</dbReference>
<dbReference type="InterPro" id="IPR014722">
    <property type="entry name" value="Rib_uL2_dom2"/>
</dbReference>
<dbReference type="RefSeq" id="WP_366293230.1">
    <property type="nucleotide sequence ID" value="NZ_CP159992.1"/>
</dbReference>
<dbReference type="InterPro" id="IPR001062">
    <property type="entry name" value="Transcrpt_antiterm_NusG"/>
</dbReference>
<dbReference type="PANTHER" id="PTHR30265:SF4">
    <property type="entry name" value="KOW MOTIF FAMILY PROTEIN, EXPRESSED"/>
    <property type="match status" value="1"/>
</dbReference>
<keyword evidence="2 4" id="KW-0805">Transcription regulation</keyword>
<keyword evidence="1 4" id="KW-0889">Transcription antitermination</keyword>
<name>A0AAU8NFJ2_9BACL</name>
<evidence type="ECO:0000259" key="5">
    <source>
        <dbReference type="SMART" id="SM00738"/>
    </source>
</evidence>
<accession>A0AAU8NFJ2</accession>
<evidence type="ECO:0000256" key="4">
    <source>
        <dbReference type="RuleBase" id="RU000538"/>
    </source>
</evidence>
<dbReference type="GO" id="GO:0006353">
    <property type="term" value="P:DNA-templated transcription termination"/>
    <property type="evidence" value="ECO:0007669"/>
    <property type="project" value="UniProtKB-KW"/>
</dbReference>
<evidence type="ECO:0000256" key="1">
    <source>
        <dbReference type="ARBA" id="ARBA00022814"/>
    </source>
</evidence>
<dbReference type="InterPro" id="IPR008991">
    <property type="entry name" value="Translation_prot_SH3-like_sf"/>
</dbReference>
<dbReference type="InterPro" id="IPR047050">
    <property type="entry name" value="NGN"/>
</dbReference>
<dbReference type="InterPro" id="IPR036735">
    <property type="entry name" value="NGN_dom_sf"/>
</dbReference>
<evidence type="ECO:0000256" key="2">
    <source>
        <dbReference type="ARBA" id="ARBA00023015"/>
    </source>
</evidence>
<dbReference type="InterPro" id="IPR005824">
    <property type="entry name" value="KOW"/>
</dbReference>
<dbReference type="EMBL" id="CP159992">
    <property type="protein sequence ID" value="XCP95312.1"/>
    <property type="molecule type" value="Genomic_DNA"/>
</dbReference>
<dbReference type="InterPro" id="IPR043425">
    <property type="entry name" value="NusG-like"/>
</dbReference>
<sequence length="173" mass="19874">MNWYALFVHTGSEEVIRRYLHMYLGTSIRVLIPKRKVPEKKSGIFKSSTKKVFPGYVLIQVNMTAETYHLICSIPHIIKMLGTNASCTPIPDHEMTTLLNLINPEDIIDYSTVYMENTKVVVLDGPLRGHEGIIKKIDRHTRRAKIWLQLTGDEEPRIIDLGVDILYASHMEK</sequence>
<dbReference type="PANTHER" id="PTHR30265">
    <property type="entry name" value="RHO-INTERACTING TRANSCRIPTION TERMINATION FACTOR NUSG"/>
    <property type="match status" value="1"/>
</dbReference>